<dbReference type="InterPro" id="IPR044965">
    <property type="entry name" value="Glyco_hydro_17_plant"/>
</dbReference>
<evidence type="ECO:0000256" key="4">
    <source>
        <dbReference type="RuleBase" id="RU004335"/>
    </source>
</evidence>
<proteinExistence type="inferred from homology"/>
<dbReference type="GO" id="GO:0004553">
    <property type="term" value="F:hydrolase activity, hydrolyzing O-glycosyl compounds"/>
    <property type="evidence" value="ECO:0007669"/>
    <property type="project" value="InterPro"/>
</dbReference>
<dbReference type="InterPro" id="IPR000490">
    <property type="entry name" value="Glyco_hydro_17"/>
</dbReference>
<accession>A0A9Q1KCL4</accession>
<dbReference type="SUPFAM" id="SSF51445">
    <property type="entry name" value="(Trans)glycosidases"/>
    <property type="match status" value="1"/>
</dbReference>
<dbReference type="Proteomes" id="UP001153076">
    <property type="component" value="Unassembled WGS sequence"/>
</dbReference>
<sequence>MISLLVIGLLLATNLQPSGPLLSSPMTRYRYCHLVSQAQVGVCYGILGDNLPPAEEVVALFMENNIRRIRLYDPNVAALNALRGKNIEVMLGIPNVDLPDIAASQANADSWVQRNVQDYLPDVKFRYIVVGNEVSPTNDNSRFSFFLLPAMASIQMAVSRAGLDGEVKVSSSFDTSILGNSFPPSAGSFRREARDQFLDPILWFLSRNNAPLMVNLYPYFTYIVNVDNVRLDYALFTASNVQVTDGKLNYQNMFDAMLDSIYSALEEAGHGAMEIVVSETGWPSDGGTATSIENEIVYNTNLLQHVKEGTPKRPNKPIETYVFAMFDENLKTGPEIEKHWGLFSPGKQMKFPLPFT</sequence>
<dbReference type="OrthoDB" id="941679at2759"/>
<feature type="signal peptide" evidence="6">
    <location>
        <begin position="1"/>
        <end position="20"/>
    </location>
</feature>
<dbReference type="Pfam" id="PF00332">
    <property type="entry name" value="Glyco_hydro_17"/>
    <property type="match status" value="1"/>
</dbReference>
<dbReference type="Gene3D" id="3.20.20.80">
    <property type="entry name" value="Glycosidases"/>
    <property type="match status" value="1"/>
</dbReference>
<comment type="caution">
    <text evidence="7">The sequence shown here is derived from an EMBL/GenBank/DDBJ whole genome shotgun (WGS) entry which is preliminary data.</text>
</comment>
<dbReference type="EMBL" id="JAKOGI010000189">
    <property type="protein sequence ID" value="KAJ8440454.1"/>
    <property type="molecule type" value="Genomic_DNA"/>
</dbReference>
<dbReference type="PROSITE" id="PS00587">
    <property type="entry name" value="GLYCOSYL_HYDROL_F17"/>
    <property type="match status" value="1"/>
</dbReference>
<feature type="chain" id="PRO_5040367618" description="Glucan endo-1,3-beta-D-glucosidase" evidence="6">
    <location>
        <begin position="21"/>
        <end position="356"/>
    </location>
</feature>
<keyword evidence="3 5" id="KW-0326">Glycosidase</keyword>
<dbReference type="GO" id="GO:0005975">
    <property type="term" value="P:carbohydrate metabolic process"/>
    <property type="evidence" value="ECO:0007669"/>
    <property type="project" value="InterPro"/>
</dbReference>
<organism evidence="7 8">
    <name type="scientific">Carnegiea gigantea</name>
    <dbReference type="NCBI Taxonomy" id="171969"/>
    <lineage>
        <taxon>Eukaryota</taxon>
        <taxon>Viridiplantae</taxon>
        <taxon>Streptophyta</taxon>
        <taxon>Embryophyta</taxon>
        <taxon>Tracheophyta</taxon>
        <taxon>Spermatophyta</taxon>
        <taxon>Magnoliopsida</taxon>
        <taxon>eudicotyledons</taxon>
        <taxon>Gunneridae</taxon>
        <taxon>Pentapetalae</taxon>
        <taxon>Caryophyllales</taxon>
        <taxon>Cactineae</taxon>
        <taxon>Cactaceae</taxon>
        <taxon>Cactoideae</taxon>
        <taxon>Echinocereeae</taxon>
        <taxon>Carnegiea</taxon>
    </lineage>
</organism>
<evidence type="ECO:0008006" key="9">
    <source>
        <dbReference type="Google" id="ProtNLM"/>
    </source>
</evidence>
<reference evidence="7" key="1">
    <citation type="submission" date="2022-04" db="EMBL/GenBank/DDBJ databases">
        <title>Carnegiea gigantea Genome sequencing and assembly v2.</title>
        <authorList>
            <person name="Copetti D."/>
            <person name="Sanderson M.J."/>
            <person name="Burquez A."/>
            <person name="Wojciechowski M.F."/>
        </authorList>
    </citation>
    <scope>NUCLEOTIDE SEQUENCE</scope>
    <source>
        <strain evidence="7">SGP5-SGP5p</strain>
        <tissue evidence="7">Aerial part</tissue>
    </source>
</reference>
<dbReference type="FunFam" id="3.20.20.80:FF:000010">
    <property type="entry name" value="glucan endo-1,3-beta-glucosidase, basic"/>
    <property type="match status" value="1"/>
</dbReference>
<gene>
    <name evidence="7" type="ORF">Cgig2_013613</name>
</gene>
<comment type="similarity">
    <text evidence="1 4">Belongs to the glycosyl hydrolase 17 family.</text>
</comment>
<evidence type="ECO:0000256" key="2">
    <source>
        <dbReference type="ARBA" id="ARBA00022801"/>
    </source>
</evidence>
<keyword evidence="2 5" id="KW-0378">Hydrolase</keyword>
<dbReference type="InterPro" id="IPR017853">
    <property type="entry name" value="GH"/>
</dbReference>
<evidence type="ECO:0000256" key="6">
    <source>
        <dbReference type="SAM" id="SignalP"/>
    </source>
</evidence>
<evidence type="ECO:0000313" key="8">
    <source>
        <dbReference type="Proteomes" id="UP001153076"/>
    </source>
</evidence>
<evidence type="ECO:0000256" key="3">
    <source>
        <dbReference type="ARBA" id="ARBA00023295"/>
    </source>
</evidence>
<name>A0A9Q1KCL4_9CARY</name>
<keyword evidence="8" id="KW-1185">Reference proteome</keyword>
<protein>
    <recommendedName>
        <fullName evidence="9">Glucan endo-1,3-beta-D-glucosidase</fullName>
    </recommendedName>
</protein>
<evidence type="ECO:0000256" key="5">
    <source>
        <dbReference type="RuleBase" id="RU004336"/>
    </source>
</evidence>
<evidence type="ECO:0000256" key="1">
    <source>
        <dbReference type="ARBA" id="ARBA00008773"/>
    </source>
</evidence>
<dbReference type="AlphaFoldDB" id="A0A9Q1KCL4"/>
<evidence type="ECO:0000313" key="7">
    <source>
        <dbReference type="EMBL" id="KAJ8440454.1"/>
    </source>
</evidence>
<dbReference type="PANTHER" id="PTHR32227">
    <property type="entry name" value="GLUCAN ENDO-1,3-BETA-GLUCOSIDASE BG1-RELATED-RELATED"/>
    <property type="match status" value="1"/>
</dbReference>
<keyword evidence="6" id="KW-0732">Signal</keyword>